<protein>
    <submittedName>
        <fullName evidence="4">Genome sequencing data, contig C279</fullName>
    </submittedName>
</protein>
<evidence type="ECO:0000256" key="1">
    <source>
        <dbReference type="ARBA" id="ARBA00009670"/>
    </source>
</evidence>
<evidence type="ECO:0000256" key="2">
    <source>
        <dbReference type="SAM" id="Phobius"/>
    </source>
</evidence>
<dbReference type="InterPro" id="IPR004147">
    <property type="entry name" value="ABC1_dom"/>
</dbReference>
<proteinExistence type="inferred from homology"/>
<comment type="similarity">
    <text evidence="1">Belongs to the protein kinase superfamily. ADCK protein kinase family.</text>
</comment>
<name>A8YBY9_MICA7</name>
<feature type="domain" description="ABC1 atypical kinase-like" evidence="3">
    <location>
        <begin position="137"/>
        <end position="401"/>
    </location>
</feature>
<accession>A8YBY9</accession>
<dbReference type="EMBL" id="AM778909">
    <property type="protein sequence ID" value="CAO89060.1"/>
    <property type="molecule type" value="Genomic_DNA"/>
</dbReference>
<dbReference type="InterPro" id="IPR011009">
    <property type="entry name" value="Kinase-like_dom_sf"/>
</dbReference>
<dbReference type="PANTHER" id="PTHR10566:SF113">
    <property type="entry name" value="PROTEIN ACTIVITY OF BC1 COMPLEX KINASE 7, CHLOROPLASTIC"/>
    <property type="match status" value="1"/>
</dbReference>
<evidence type="ECO:0000259" key="3">
    <source>
        <dbReference type="Pfam" id="PF03109"/>
    </source>
</evidence>
<keyword evidence="2" id="KW-0472">Membrane</keyword>
<reference evidence="4" key="1">
    <citation type="submission" date="2007-08" db="EMBL/GenBank/DDBJ databases">
        <authorList>
            <person name="Frangeul L."/>
        </authorList>
    </citation>
    <scope>NUCLEOTIDE SEQUENCE</scope>
    <source>
        <strain evidence="4">PCC 7806</strain>
    </source>
</reference>
<keyword evidence="2" id="KW-1133">Transmembrane helix</keyword>
<evidence type="ECO:0000313" key="4">
    <source>
        <dbReference type="EMBL" id="CAO89060.1"/>
    </source>
</evidence>
<dbReference type="AlphaFoldDB" id="A8YBY9"/>
<dbReference type="InterPro" id="IPR050154">
    <property type="entry name" value="UbiB_kinase"/>
</dbReference>
<organism evidence="4">
    <name type="scientific">Microcystis aeruginosa (strain PCC 7806)</name>
    <dbReference type="NCBI Taxonomy" id="267872"/>
    <lineage>
        <taxon>Bacteria</taxon>
        <taxon>Bacillati</taxon>
        <taxon>Cyanobacteriota</taxon>
        <taxon>Cyanophyceae</taxon>
        <taxon>Oscillatoriophycideae</taxon>
        <taxon>Chroococcales</taxon>
        <taxon>Microcystaceae</taxon>
        <taxon>Microcystis</taxon>
    </lineage>
</organism>
<keyword evidence="2" id="KW-0812">Transmembrane</keyword>
<dbReference type="PANTHER" id="PTHR10566">
    <property type="entry name" value="CHAPERONE-ACTIVITY OF BC1 COMPLEX CABC1 -RELATED"/>
    <property type="match status" value="1"/>
</dbReference>
<dbReference type="CDD" id="cd05121">
    <property type="entry name" value="ABC1_ADCK3-like"/>
    <property type="match status" value="1"/>
</dbReference>
<feature type="transmembrane region" description="Helical" evidence="2">
    <location>
        <begin position="552"/>
        <end position="572"/>
    </location>
</feature>
<feature type="transmembrane region" description="Helical" evidence="2">
    <location>
        <begin position="578"/>
        <end position="597"/>
    </location>
</feature>
<dbReference type="Pfam" id="PF03109">
    <property type="entry name" value="ABC1"/>
    <property type="match status" value="1"/>
</dbReference>
<sequence length="599" mass="69402">MHTNSRNMSVTSNANVLMKPHTTKRMSSIKEEYKELYWKIISNKKRFYPLLPTIKRIFEIGLFAAEVYFRFIVLPSLCLSRDRFFSENKRKKYLEQQGKWLNRKLQGMEAVFIKAGQFMSLRPDILDNEICEKLKELQDKVPSFSPKLAKQIIERELKSKGKTFEECFSHFEEDPIAAASIGQVHRAILKGSGKQVVVKVQRPKVFDSIKCDLVLFRQLIVFIQNRIEIIKRLNRVKINDWIEVIQKQNLVRIFDDYAVLLLLETNYLHELENAEKFQKNLAPDTKVIIPSVYRDFSSQKILTMEYCKGDKLSGEGDFNFINKNTKKKIARIAGDCFVKQVLDNGWFHADPHGGNLAVTTSGELILYDYGMVLELPTELSEKFSVLTVAFVIRDVNKIVEILIELDIVDSSINKPELAESLNLLLVRLLSQPITNLLLEDIFDDIFEIVRCYKMRVQAEIVIVIKAAITLETIVKKLDPSYDFTYSTIPYVWNFVQKEISNSSSSESLRLLWDHRDILFRLALDNAPSIILDNTQPILDLFKVSENKKEKNAMFTLDFFSIFGFYVVLIFLIGSLENLFLRFSSTLLISSVGFFLLLRR</sequence>
<dbReference type="SUPFAM" id="SSF56112">
    <property type="entry name" value="Protein kinase-like (PK-like)"/>
    <property type="match status" value="1"/>
</dbReference>
<gene>
    <name evidence="4" type="ORF">IPF_4556</name>
</gene>